<comment type="caution">
    <text evidence="2">The sequence shown here is derived from an EMBL/GenBank/DDBJ whole genome shotgun (WGS) entry which is preliminary data.</text>
</comment>
<reference evidence="2 3" key="1">
    <citation type="journal article" date="2022" name="bioRxiv">
        <title>Genomics of Preaxostyla Flagellates Illuminates Evolutionary Transitions and the Path Towards Mitochondrial Loss.</title>
        <authorList>
            <person name="Novak L.V.F."/>
            <person name="Treitli S.C."/>
            <person name="Pyrih J."/>
            <person name="Halakuc P."/>
            <person name="Pipaliya S.V."/>
            <person name="Vacek V."/>
            <person name="Brzon O."/>
            <person name="Soukal P."/>
            <person name="Eme L."/>
            <person name="Dacks J.B."/>
            <person name="Karnkowska A."/>
            <person name="Elias M."/>
            <person name="Hampl V."/>
        </authorList>
    </citation>
    <scope>NUCLEOTIDE SEQUENCE [LARGE SCALE GENOMIC DNA]</scope>
    <source>
        <strain evidence="2">NAU3</strain>
        <tissue evidence="2">Gut</tissue>
    </source>
</reference>
<accession>A0ABQ9X1L0</accession>
<sequence>MSATGQTLHTPQAGAVKVDGGSLTVEGSIFHDNSVVNSSFPSVRRNIHCVSGELTMETLSGETGQRISFRVDQKDSAEDSETCWETADSVWSLAGSVRVEREIENRNRQIDRNLLATANIQNWNETSLELILNESSLSNTLSVEHEWRLRLIFGDGVAGTEWITVERQSRAAEKKAQTTQAMKVLLPIVISVIAALALFTIIVCVLAGPRRGESGCRRVDEHDGRQILQQLPAEHSERVKTGGASFTGTVALGKKEDEKLEEEPHTTAQFLCEAMRCDG</sequence>
<keyword evidence="1" id="KW-0472">Membrane</keyword>
<gene>
    <name evidence="2" type="ORF">BLNAU_20290</name>
</gene>
<feature type="transmembrane region" description="Helical" evidence="1">
    <location>
        <begin position="184"/>
        <end position="208"/>
    </location>
</feature>
<keyword evidence="1" id="KW-0812">Transmembrane</keyword>
<dbReference type="Proteomes" id="UP001281761">
    <property type="component" value="Unassembled WGS sequence"/>
</dbReference>
<organism evidence="2 3">
    <name type="scientific">Blattamonas nauphoetae</name>
    <dbReference type="NCBI Taxonomy" id="2049346"/>
    <lineage>
        <taxon>Eukaryota</taxon>
        <taxon>Metamonada</taxon>
        <taxon>Preaxostyla</taxon>
        <taxon>Oxymonadida</taxon>
        <taxon>Blattamonas</taxon>
    </lineage>
</organism>
<evidence type="ECO:0000313" key="3">
    <source>
        <dbReference type="Proteomes" id="UP001281761"/>
    </source>
</evidence>
<keyword evidence="3" id="KW-1185">Reference proteome</keyword>
<evidence type="ECO:0000256" key="1">
    <source>
        <dbReference type="SAM" id="Phobius"/>
    </source>
</evidence>
<dbReference type="EMBL" id="JARBJD010000284">
    <property type="protein sequence ID" value="KAK2944817.1"/>
    <property type="molecule type" value="Genomic_DNA"/>
</dbReference>
<protein>
    <submittedName>
        <fullName evidence="2">Uncharacterized protein</fullName>
    </submittedName>
</protein>
<evidence type="ECO:0000313" key="2">
    <source>
        <dbReference type="EMBL" id="KAK2944817.1"/>
    </source>
</evidence>
<name>A0ABQ9X1L0_9EUKA</name>
<proteinExistence type="predicted"/>
<keyword evidence="1" id="KW-1133">Transmembrane helix</keyword>